<name>A0A8J2H605_COTCN</name>
<keyword evidence="1 3" id="KW-0863">Zinc-finger</keyword>
<reference evidence="5" key="1">
    <citation type="submission" date="2021-04" db="EMBL/GenBank/DDBJ databases">
        <authorList>
            <person name="Chebbi M.A.C M."/>
        </authorList>
    </citation>
    <scope>NUCLEOTIDE SEQUENCE</scope>
</reference>
<dbReference type="InterPro" id="IPR015943">
    <property type="entry name" value="WD40/YVTN_repeat-like_dom_sf"/>
</dbReference>
<dbReference type="GO" id="GO:0048066">
    <property type="term" value="P:developmental pigmentation"/>
    <property type="evidence" value="ECO:0007669"/>
    <property type="project" value="TreeGrafter"/>
</dbReference>
<feature type="domain" description="RING-type" evidence="4">
    <location>
        <begin position="843"/>
        <end position="886"/>
    </location>
</feature>
<keyword evidence="6" id="KW-1185">Reference proteome</keyword>
<dbReference type="GO" id="GO:0005737">
    <property type="term" value="C:cytoplasm"/>
    <property type="evidence" value="ECO:0007669"/>
    <property type="project" value="TreeGrafter"/>
</dbReference>
<proteinExistence type="predicted"/>
<keyword evidence="1 3" id="KW-0479">Metal-binding</keyword>
<dbReference type="GO" id="GO:0008270">
    <property type="term" value="F:zinc ion binding"/>
    <property type="evidence" value="ECO:0007669"/>
    <property type="project" value="UniProtKB-KW"/>
</dbReference>
<dbReference type="PANTHER" id="PTHR23287">
    <property type="entry name" value="RUBY-EYE2-LIKE PROTEIN"/>
    <property type="match status" value="1"/>
</dbReference>
<sequence length="886" mass="101589">MQSSFILSEYEDINVLLLKPIAATQRIKYTCFNVSTSYIALGSTSGSIYLFTREPCTFQQVIPLSEGPVTHVLLSPDEKNLALSTKRGSVCVINIKPIKLISIISNEHIDTVITCLCWNDRSSEIYVGDNNGKVSTIVLSIFTVNGMFPAPSCALMHLDSSVVQMDYSSHYLLVSTLSRCYICNTSQEQFKQIGNKSRDGEYGGCFFKSEQSKPHYNSSIMSNSSEVDTTSDRVPKSIGSMIGLNEESDENLVIYCTRPGCRLWEVNVFGTVVKTHQFKEALQPPSKIFKSSSIKSNCDNTSSNTQTQTINFSRLKIINKKYLLSYTGNNIFIIDPISTTILSTEFNNIFMIDIIEDRVYIMTTLGTFHSLLLSTPDYLILKLYECKLLEDCLQLCKLYRSDFTNGSDNDINVITPIIASIQSNFTPQRLNSGIVVVNSGHGFLNDDYNNYVLDNDNEKCSREHPELPDNSDEIIFTNRLENMKISNGDKNKESRDENLESLFKNELTSIQTDVEPIYELINSLKSSLNEEIIKKILDSIARIKTKYDIVELNQFIYEIIRSVERHYFTVLLESIVMIDLFVENNFVIDEITRAFIDFNSGTRCICERERESSGDTEPKFMEVGINLLKFDKNKGIYLCSKVPWMWEEYFRIYYYLERDIIPLCLQSRDNNGIANLFTLIEEKEEEEFWEYAAENYKIMEKGICLICKKSADRDDQREVIDWSEITRLIIKKKNIYAAVKFVKHLEQLLLHVKLKERQTFFFFSVYQTIIFTKLLDRHGLEHTVEFDRNKLTNEYNSICSSEAKKILKESLEKDLEKQLVNKNLFGSGVYHWGIKFKTKSSICSSCTLSLQTPVLLGNNGISIFPCGHAYHVNCLLQKKSTKCLLH</sequence>
<dbReference type="InterPro" id="IPR056499">
    <property type="entry name" value="Beta-prop_HPS5-like"/>
</dbReference>
<dbReference type="InterPro" id="IPR036322">
    <property type="entry name" value="WD40_repeat_dom_sf"/>
</dbReference>
<gene>
    <name evidence="5" type="ORF">HICCMSTLAB_LOCUS2528</name>
</gene>
<accession>A0A8J2H605</accession>
<dbReference type="InterPro" id="IPR001841">
    <property type="entry name" value="Znf_RING"/>
</dbReference>
<keyword evidence="2" id="KW-0862">Zinc</keyword>
<dbReference type="OrthoDB" id="19493at2759"/>
<evidence type="ECO:0000256" key="1">
    <source>
        <dbReference type="ARBA" id="ARBA00022771"/>
    </source>
</evidence>
<protein>
    <submittedName>
        <fullName evidence="5">Similar to p: Hermansky-Pudlak syndrome 5 protein homolog (Drosophila pseudoobscura pseudoobscura)</fullName>
    </submittedName>
</protein>
<evidence type="ECO:0000313" key="6">
    <source>
        <dbReference type="Proteomes" id="UP000786811"/>
    </source>
</evidence>
<evidence type="ECO:0000259" key="4">
    <source>
        <dbReference type="PROSITE" id="PS50089"/>
    </source>
</evidence>
<comment type="caution">
    <text evidence="5">The sequence shown here is derived from an EMBL/GenBank/DDBJ whole genome shotgun (WGS) entry which is preliminary data.</text>
</comment>
<dbReference type="SUPFAM" id="SSF50978">
    <property type="entry name" value="WD40 repeat-like"/>
    <property type="match status" value="1"/>
</dbReference>
<evidence type="ECO:0000256" key="3">
    <source>
        <dbReference type="PROSITE-ProRule" id="PRU00175"/>
    </source>
</evidence>
<dbReference type="Pfam" id="PF23756">
    <property type="entry name" value="Beta-prop_HPS5"/>
    <property type="match status" value="1"/>
</dbReference>
<dbReference type="Proteomes" id="UP000786811">
    <property type="component" value="Unassembled WGS sequence"/>
</dbReference>
<organism evidence="5 6">
    <name type="scientific">Cotesia congregata</name>
    <name type="common">Parasitoid wasp</name>
    <name type="synonym">Apanteles congregatus</name>
    <dbReference type="NCBI Taxonomy" id="51543"/>
    <lineage>
        <taxon>Eukaryota</taxon>
        <taxon>Metazoa</taxon>
        <taxon>Ecdysozoa</taxon>
        <taxon>Arthropoda</taxon>
        <taxon>Hexapoda</taxon>
        <taxon>Insecta</taxon>
        <taxon>Pterygota</taxon>
        <taxon>Neoptera</taxon>
        <taxon>Endopterygota</taxon>
        <taxon>Hymenoptera</taxon>
        <taxon>Apocrita</taxon>
        <taxon>Ichneumonoidea</taxon>
        <taxon>Braconidae</taxon>
        <taxon>Microgastrinae</taxon>
        <taxon>Cotesia</taxon>
    </lineage>
</organism>
<dbReference type="PANTHER" id="PTHR23287:SF18">
    <property type="entry name" value="BLOC-2 COMPLEX MEMBER HPS5"/>
    <property type="match status" value="1"/>
</dbReference>
<evidence type="ECO:0000256" key="2">
    <source>
        <dbReference type="ARBA" id="ARBA00022833"/>
    </source>
</evidence>
<evidence type="ECO:0000313" key="5">
    <source>
        <dbReference type="EMBL" id="CAG5077674.1"/>
    </source>
</evidence>
<dbReference type="EMBL" id="CAJNRD030001117">
    <property type="protein sequence ID" value="CAG5077674.1"/>
    <property type="molecule type" value="Genomic_DNA"/>
</dbReference>
<dbReference type="AlphaFoldDB" id="A0A8J2H605"/>
<dbReference type="Gene3D" id="2.130.10.10">
    <property type="entry name" value="YVTN repeat-like/Quinoprotein amine dehydrogenase"/>
    <property type="match status" value="1"/>
</dbReference>
<dbReference type="PROSITE" id="PS50089">
    <property type="entry name" value="ZF_RING_2"/>
    <property type="match status" value="1"/>
</dbReference>